<protein>
    <recommendedName>
        <fullName evidence="4">Secreted protein</fullName>
    </recommendedName>
</protein>
<evidence type="ECO:0000256" key="1">
    <source>
        <dbReference type="SAM" id="MobiDB-lite"/>
    </source>
</evidence>
<feature type="region of interest" description="Disordered" evidence="1">
    <location>
        <begin position="195"/>
        <end position="220"/>
    </location>
</feature>
<accession>A0ABP9E2K1</accession>
<proteinExistence type="predicted"/>
<feature type="region of interest" description="Disordered" evidence="1">
    <location>
        <begin position="133"/>
        <end position="170"/>
    </location>
</feature>
<feature type="compositionally biased region" description="Low complexity" evidence="1">
    <location>
        <begin position="149"/>
        <end position="169"/>
    </location>
</feature>
<organism evidence="2 3">
    <name type="scientific">Kitasatospora terrestris</name>
    <dbReference type="NCBI Taxonomy" id="258051"/>
    <lineage>
        <taxon>Bacteria</taxon>
        <taxon>Bacillati</taxon>
        <taxon>Actinomycetota</taxon>
        <taxon>Actinomycetes</taxon>
        <taxon>Kitasatosporales</taxon>
        <taxon>Streptomycetaceae</taxon>
        <taxon>Kitasatospora</taxon>
    </lineage>
</organism>
<dbReference type="Proteomes" id="UP001501752">
    <property type="component" value="Unassembled WGS sequence"/>
</dbReference>
<dbReference type="EMBL" id="BAABIS010000001">
    <property type="protein sequence ID" value="GAA4862414.1"/>
    <property type="molecule type" value="Genomic_DNA"/>
</dbReference>
<feature type="compositionally biased region" description="Basic and acidic residues" evidence="1">
    <location>
        <begin position="196"/>
        <end position="208"/>
    </location>
</feature>
<evidence type="ECO:0000313" key="3">
    <source>
        <dbReference type="Proteomes" id="UP001501752"/>
    </source>
</evidence>
<comment type="caution">
    <text evidence="2">The sequence shown here is derived from an EMBL/GenBank/DDBJ whole genome shotgun (WGS) entry which is preliminary data.</text>
</comment>
<keyword evidence="3" id="KW-1185">Reference proteome</keyword>
<dbReference type="RefSeq" id="WP_345698732.1">
    <property type="nucleotide sequence ID" value="NZ_BAABIS010000001.1"/>
</dbReference>
<evidence type="ECO:0000313" key="2">
    <source>
        <dbReference type="EMBL" id="GAA4862414.1"/>
    </source>
</evidence>
<reference evidence="3" key="1">
    <citation type="journal article" date="2019" name="Int. J. Syst. Evol. Microbiol.">
        <title>The Global Catalogue of Microorganisms (GCM) 10K type strain sequencing project: providing services to taxonomists for standard genome sequencing and annotation.</title>
        <authorList>
            <consortium name="The Broad Institute Genomics Platform"/>
            <consortium name="The Broad Institute Genome Sequencing Center for Infectious Disease"/>
            <person name="Wu L."/>
            <person name="Ma J."/>
        </authorList>
    </citation>
    <scope>NUCLEOTIDE SEQUENCE [LARGE SCALE GENOMIC DNA]</scope>
    <source>
        <strain evidence="3">JCM 13006</strain>
    </source>
</reference>
<evidence type="ECO:0008006" key="4">
    <source>
        <dbReference type="Google" id="ProtNLM"/>
    </source>
</evidence>
<sequence>MSVVYTSLLLILVAVSTAALIHVRALTRKLDAGPGAGRTGGVDEALIRRAVTEALAADREREITEARAFWAEQEARAAEDAPLFDAPLTTIGEDWPLFFPRPTGPQDAADNAGTMDPEFGEALRSALEDLIKEGNGGAPAAGSDEGGVRPAHPSHPAAGGGAPVPVDPAGDARARREADLLATGLEAGLLDAETEPAAKPDPRRHPSHPDFVPSPTPSREWTDDRLAALAEECVALIDVRPGPLGTLDVYAFADGTTLCVAPGDREAAYRLIDAVRAGEDVRLLGGSRFSGSYSLTFSTDEEAVYVLADRVVASI</sequence>
<name>A0ABP9E2K1_9ACTN</name>
<gene>
    <name evidence="2" type="ORF">GCM10023235_45720</name>
</gene>